<feature type="domain" description="Peptidoglycan hydrolase PcsB coiled-coil" evidence="6">
    <location>
        <begin position="88"/>
        <end position="161"/>
    </location>
</feature>
<dbReference type="InterPro" id="IPR050570">
    <property type="entry name" value="Cell_wall_metabolism_enzyme"/>
</dbReference>
<dbReference type="Gene3D" id="2.70.70.10">
    <property type="entry name" value="Glucose Permease (Domain IIA)"/>
    <property type="match status" value="1"/>
</dbReference>
<organism evidence="7">
    <name type="scientific">Enterococcus faecium</name>
    <name type="common">Streptococcus faecium</name>
    <dbReference type="NCBI Taxonomy" id="1352"/>
    <lineage>
        <taxon>Bacteria</taxon>
        <taxon>Bacillati</taxon>
        <taxon>Bacillota</taxon>
        <taxon>Bacilli</taxon>
        <taxon>Lactobacillales</taxon>
        <taxon>Enterococcaceae</taxon>
        <taxon>Enterococcus</taxon>
    </lineage>
</organism>
<dbReference type="InterPro" id="IPR057309">
    <property type="entry name" value="PcsB_CC"/>
</dbReference>
<evidence type="ECO:0000256" key="2">
    <source>
        <dbReference type="SAM" id="Coils"/>
    </source>
</evidence>
<evidence type="ECO:0000259" key="5">
    <source>
        <dbReference type="Pfam" id="PF01551"/>
    </source>
</evidence>
<dbReference type="SUPFAM" id="SSF51261">
    <property type="entry name" value="Duplicated hybrid motif"/>
    <property type="match status" value="1"/>
</dbReference>
<geneLocation type="plasmid" evidence="7">
    <name>pHLSA</name>
</geneLocation>
<dbReference type="PANTHER" id="PTHR21666">
    <property type="entry name" value="PEPTIDASE-RELATED"/>
    <property type="match status" value="1"/>
</dbReference>
<dbReference type="InterPro" id="IPR011055">
    <property type="entry name" value="Dup_hybrid_motif"/>
</dbReference>
<evidence type="ECO:0000256" key="3">
    <source>
        <dbReference type="SAM" id="MobiDB-lite"/>
    </source>
</evidence>
<feature type="coiled-coil region" evidence="2">
    <location>
        <begin position="25"/>
        <end position="114"/>
    </location>
</feature>
<feature type="compositionally biased region" description="Polar residues" evidence="3">
    <location>
        <begin position="340"/>
        <end position="369"/>
    </location>
</feature>
<dbReference type="CDD" id="cd12797">
    <property type="entry name" value="M23_peptidase"/>
    <property type="match status" value="1"/>
</dbReference>
<dbReference type="InterPro" id="IPR016047">
    <property type="entry name" value="M23ase_b-sheet_dom"/>
</dbReference>
<protein>
    <submittedName>
        <fullName evidence="7">Uncharacterized protein</fullName>
    </submittedName>
</protein>
<name>A0A2S0T1F1_ENTFC</name>
<dbReference type="RefSeq" id="WP_002319970.1">
    <property type="nucleotide sequence ID" value="NZ_CABGJC010000030.1"/>
</dbReference>
<feature type="signal peptide" evidence="4">
    <location>
        <begin position="1"/>
        <end position="23"/>
    </location>
</feature>
<feature type="region of interest" description="Disordered" evidence="3">
    <location>
        <begin position="316"/>
        <end position="373"/>
    </location>
</feature>
<evidence type="ECO:0000259" key="6">
    <source>
        <dbReference type="Pfam" id="PF24568"/>
    </source>
</evidence>
<dbReference type="Pfam" id="PF24568">
    <property type="entry name" value="CC_PcsB"/>
    <property type="match status" value="1"/>
</dbReference>
<accession>A0A2S0T1F1</accession>
<evidence type="ECO:0000256" key="4">
    <source>
        <dbReference type="SAM" id="SignalP"/>
    </source>
</evidence>
<keyword evidence="7" id="KW-0614">Plasmid</keyword>
<dbReference type="Pfam" id="PF01551">
    <property type="entry name" value="Peptidase_M23"/>
    <property type="match status" value="1"/>
</dbReference>
<keyword evidence="1 4" id="KW-0732">Signal</keyword>
<dbReference type="EMBL" id="MG674581">
    <property type="protein sequence ID" value="AWB15664.1"/>
    <property type="molecule type" value="Genomic_DNA"/>
</dbReference>
<dbReference type="GO" id="GO:0004222">
    <property type="term" value="F:metalloendopeptidase activity"/>
    <property type="evidence" value="ECO:0007669"/>
    <property type="project" value="TreeGrafter"/>
</dbReference>
<keyword evidence="2" id="KW-0175">Coiled coil</keyword>
<proteinExistence type="predicted"/>
<dbReference type="PANTHER" id="PTHR21666:SF270">
    <property type="entry name" value="MUREIN HYDROLASE ACTIVATOR ENVC"/>
    <property type="match status" value="1"/>
</dbReference>
<evidence type="ECO:0000256" key="1">
    <source>
        <dbReference type="ARBA" id="ARBA00022729"/>
    </source>
</evidence>
<dbReference type="AlphaFoldDB" id="A0A2S0T1F1"/>
<reference evidence="7" key="1">
    <citation type="journal article" date="2018" name="Int. J. Antimicrob. Agents">
        <title>Vancomycin resistance in Enterococcus faecium isolated from Danish chicken meat is located on a pVEF4-like plasmid persisting in poultry for 18 years.</title>
        <authorList>
            <person name="Leinweber H."/>
            <person name="Alotaibi S.M.I."/>
            <person name="Overballe-Petersen S."/>
            <person name="Hansen F."/>
            <person name="Hasman H."/>
            <person name="Bortolaia V."/>
            <person name="Hammerum A.M."/>
            <person name="Ingmer H."/>
        </authorList>
    </citation>
    <scope>NUCLEOTIDE SEQUENCE</scope>
    <source>
        <strain evidence="7">HL1</strain>
        <plasmid evidence="7">pHLSA</plasmid>
    </source>
</reference>
<feature type="chain" id="PRO_5041065396" evidence="4">
    <location>
        <begin position="24"/>
        <end position="499"/>
    </location>
</feature>
<feature type="domain" description="M23ase beta-sheet core" evidence="5">
    <location>
        <begin position="396"/>
        <end position="483"/>
    </location>
</feature>
<evidence type="ECO:0000313" key="7">
    <source>
        <dbReference type="EMBL" id="AWB15664.1"/>
    </source>
</evidence>
<feature type="coiled-coil region" evidence="2">
    <location>
        <begin position="149"/>
        <end position="297"/>
    </location>
</feature>
<sequence>MKKTFISTSVIVFSLFFSNGLLAKAQTIEEKIKEKDDKIEAIVKNKESAENYLTDLDNKITQLEKEYKKVLVEKNTSEKKLTEINQKITALEERIRLRNKLIEEQARNAQVNQKSDSIISVMVNAESLSDAVTAAIGMTKLISANNEIMQAQIDDKENLDELKKEAEKKVTDAEKETRSLEEKENDLIEAKLTQSIKINEISASLATEQSEKAKFENQKQEAEKRREEELKAIAEEKRKEAEAAAILKAQEAEAASIIFENQKQEAEKRREKELKAIAEEKRKEAEAAAILKAQEAEAASIIKDQEKDVSQLADTNDIGIGQENTDTQKEEQIPDETSEQDSNSVNQNEYQDNNSSSDNTQIQSPSSSGWGAPVANIIVTSPFGGRADPTGFSGSFHNGIDMGGTSSTPIMASRSGTVVQASFDGSAGNYIIIDHGDGYYSYYLHLSNYIATPGQSVSAGQTIGTMGTTGNSTGVHLHFGIATSSNWSGFVDPAPFLGI</sequence>
<dbReference type="Gene3D" id="6.10.250.3150">
    <property type="match status" value="1"/>
</dbReference>